<comment type="caution">
    <text evidence="2">The sequence shown here is derived from an EMBL/GenBank/DDBJ whole genome shotgun (WGS) entry which is preliminary data.</text>
</comment>
<gene>
    <name evidence="2" type="ORF">EKO04_007807</name>
</gene>
<sequence>MHSNPEPHPSHRRRTSTSPDDVCPRTTEEAERSPPATTTQPRPTETFDFNLTELGAQFASLNYQYKQWMNEYLNEPTLDDHFFVT</sequence>
<reference evidence="2" key="1">
    <citation type="submission" date="2018-12" db="EMBL/GenBank/DDBJ databases">
        <authorList>
            <person name="Syme R.A."/>
            <person name="Farfan-Caceres L."/>
            <person name="Lichtenzveig J."/>
        </authorList>
    </citation>
    <scope>NUCLEOTIDE SEQUENCE</scope>
    <source>
        <strain evidence="2">Al4</strain>
    </source>
</reference>
<feature type="region of interest" description="Disordered" evidence="1">
    <location>
        <begin position="1"/>
        <end position="46"/>
    </location>
</feature>
<keyword evidence="3" id="KW-1185">Reference proteome</keyword>
<dbReference type="Proteomes" id="UP000651452">
    <property type="component" value="Unassembled WGS sequence"/>
</dbReference>
<evidence type="ECO:0000256" key="1">
    <source>
        <dbReference type="SAM" id="MobiDB-lite"/>
    </source>
</evidence>
<reference evidence="2" key="2">
    <citation type="submission" date="2020-09" db="EMBL/GenBank/DDBJ databases">
        <title>Reference genome assembly for Australian Ascochyta lentis isolate Al4.</title>
        <authorList>
            <person name="Lee R.C."/>
            <person name="Farfan-Caceres L.M."/>
            <person name="Debler J.W."/>
            <person name="Williams A.H."/>
            <person name="Henares B.M."/>
        </authorList>
    </citation>
    <scope>NUCLEOTIDE SEQUENCE</scope>
    <source>
        <strain evidence="2">Al4</strain>
    </source>
</reference>
<organism evidence="2 3">
    <name type="scientific">Ascochyta lentis</name>
    <dbReference type="NCBI Taxonomy" id="205686"/>
    <lineage>
        <taxon>Eukaryota</taxon>
        <taxon>Fungi</taxon>
        <taxon>Dikarya</taxon>
        <taxon>Ascomycota</taxon>
        <taxon>Pezizomycotina</taxon>
        <taxon>Dothideomycetes</taxon>
        <taxon>Pleosporomycetidae</taxon>
        <taxon>Pleosporales</taxon>
        <taxon>Pleosporineae</taxon>
        <taxon>Didymellaceae</taxon>
        <taxon>Ascochyta</taxon>
    </lineage>
</organism>
<dbReference type="EMBL" id="RZGK01000014">
    <property type="protein sequence ID" value="KAF9694307.1"/>
    <property type="molecule type" value="Genomic_DNA"/>
</dbReference>
<proteinExistence type="predicted"/>
<accession>A0A8H7J0N8</accession>
<feature type="compositionally biased region" description="Polar residues" evidence="1">
    <location>
        <begin position="35"/>
        <end position="46"/>
    </location>
</feature>
<evidence type="ECO:0000313" key="3">
    <source>
        <dbReference type="Proteomes" id="UP000651452"/>
    </source>
</evidence>
<protein>
    <submittedName>
        <fullName evidence="2">Uncharacterized protein</fullName>
    </submittedName>
</protein>
<evidence type="ECO:0000313" key="2">
    <source>
        <dbReference type="EMBL" id="KAF9694307.1"/>
    </source>
</evidence>
<feature type="compositionally biased region" description="Basic and acidic residues" evidence="1">
    <location>
        <begin position="22"/>
        <end position="32"/>
    </location>
</feature>
<name>A0A8H7J0N8_9PLEO</name>
<dbReference type="AlphaFoldDB" id="A0A8H7J0N8"/>